<evidence type="ECO:0000313" key="8">
    <source>
        <dbReference type="Ensembl" id="ENSEEEP00000011034.1"/>
    </source>
</evidence>
<feature type="domain" description="SH3" evidence="7">
    <location>
        <begin position="26"/>
        <end position="92"/>
    </location>
</feature>
<reference evidence="9" key="2">
    <citation type="journal article" date="2017" name="Sci. Adv.">
        <title>A tail of two voltages: Proteomic comparison of the three electric organs of the electric eel.</title>
        <authorList>
            <person name="Traeger L.L."/>
            <person name="Sabat G."/>
            <person name="Barrett-Wilt G.A."/>
            <person name="Wells G.B."/>
            <person name="Sussman M.R."/>
        </authorList>
    </citation>
    <scope>NUCLEOTIDE SEQUENCE [LARGE SCALE GENOMIC DNA]</scope>
</reference>
<dbReference type="SUPFAM" id="SSF50044">
    <property type="entry name" value="SH3-domain"/>
    <property type="match status" value="2"/>
</dbReference>
<dbReference type="InterPro" id="IPR036028">
    <property type="entry name" value="SH3-like_dom_sf"/>
</dbReference>
<dbReference type="FunFam" id="2.30.30.40:FF:000039">
    <property type="entry name" value="Vav guanine nucleotide exchange factor 3"/>
    <property type="match status" value="1"/>
</dbReference>
<evidence type="ECO:0000313" key="9">
    <source>
        <dbReference type="Proteomes" id="UP000314983"/>
    </source>
</evidence>
<dbReference type="PANTHER" id="PTHR45818">
    <property type="entry name" value="PROTEIN VAV"/>
    <property type="match status" value="1"/>
</dbReference>
<sequence>MPVFNMLADSGSFRTQERSHSQRTDSGLPKMLAIRNYYGIPSPVCGPPVNMQEGDIIELIRADLHSSWWQGKVLMTKEVGFFPSDAVKPFPCAKPIDYSPQPWFVGRMQRIQAEAELVNRKNSTYLVRHRGQESNEYAISIKYNNDVKHIKILTRDGYFQIAENRRFRSILELIEYYKNHSLKEGFRTLDTTLQFAYREPENGATMLTPKVIGVAIARYDFCSRDTRELSLQEGDIVKIYTKSGANGWWRGEVNGRVGWFPSTYVEEGEE</sequence>
<reference evidence="8" key="3">
    <citation type="submission" date="2020-05" db="EMBL/GenBank/DDBJ databases">
        <title>Electrophorus electricus (electric eel) genome, fEleEle1, primary haplotype.</title>
        <authorList>
            <person name="Myers G."/>
            <person name="Meyer A."/>
            <person name="Fedrigo O."/>
            <person name="Formenti G."/>
            <person name="Rhie A."/>
            <person name="Tracey A."/>
            <person name="Sims Y."/>
            <person name="Jarvis E.D."/>
        </authorList>
    </citation>
    <scope>NUCLEOTIDE SEQUENCE [LARGE SCALE GENOMIC DNA]</scope>
</reference>
<evidence type="ECO:0000256" key="3">
    <source>
        <dbReference type="PROSITE-ProRule" id="PRU00191"/>
    </source>
</evidence>
<organism evidence="8 9">
    <name type="scientific">Electrophorus electricus</name>
    <name type="common">Electric eel</name>
    <name type="synonym">Gymnotus electricus</name>
    <dbReference type="NCBI Taxonomy" id="8005"/>
    <lineage>
        <taxon>Eukaryota</taxon>
        <taxon>Metazoa</taxon>
        <taxon>Chordata</taxon>
        <taxon>Craniata</taxon>
        <taxon>Vertebrata</taxon>
        <taxon>Euteleostomi</taxon>
        <taxon>Actinopterygii</taxon>
        <taxon>Neopterygii</taxon>
        <taxon>Teleostei</taxon>
        <taxon>Ostariophysi</taxon>
        <taxon>Gymnotiformes</taxon>
        <taxon>Gymnotoidei</taxon>
        <taxon>Gymnotidae</taxon>
        <taxon>Electrophorus</taxon>
    </lineage>
</organism>
<dbReference type="Proteomes" id="UP000314983">
    <property type="component" value="Chromosome 10"/>
</dbReference>
<keyword evidence="1 4" id="KW-0728">SH3 domain</keyword>
<dbReference type="InterPro" id="IPR000980">
    <property type="entry name" value="SH2"/>
</dbReference>
<reference evidence="9" key="1">
    <citation type="journal article" date="2014" name="Science">
        <title>Nonhuman genetics. Genomic basis for the convergent evolution of electric organs.</title>
        <authorList>
            <person name="Gallant J.R."/>
            <person name="Traeger L.L."/>
            <person name="Volkening J.D."/>
            <person name="Moffett H."/>
            <person name="Chen P.H."/>
            <person name="Novina C.D."/>
            <person name="Phillips G.N.Jr."/>
            <person name="Anand R."/>
            <person name="Wells G.B."/>
            <person name="Pinch M."/>
            <person name="Guth R."/>
            <person name="Unguez G.A."/>
            <person name="Albert J.S."/>
            <person name="Zakon H.H."/>
            <person name="Samanta M.P."/>
            <person name="Sussman M.R."/>
        </authorList>
    </citation>
    <scope>NUCLEOTIDE SEQUENCE [LARGE SCALE GENOMIC DNA]</scope>
</reference>
<dbReference type="SMART" id="SM00252">
    <property type="entry name" value="SH2"/>
    <property type="match status" value="1"/>
</dbReference>
<dbReference type="InterPro" id="IPR001452">
    <property type="entry name" value="SH3_domain"/>
</dbReference>
<dbReference type="OMA" id="PENGATM"/>
<dbReference type="PRINTS" id="PR00401">
    <property type="entry name" value="SH2DOMAIN"/>
</dbReference>
<evidence type="ECO:0000259" key="7">
    <source>
        <dbReference type="PROSITE" id="PS50002"/>
    </source>
</evidence>
<feature type="domain" description="SH2" evidence="6">
    <location>
        <begin position="103"/>
        <end position="193"/>
    </location>
</feature>
<accession>A0A4W4EFZ6</accession>
<reference evidence="8" key="5">
    <citation type="submission" date="2025-09" db="UniProtKB">
        <authorList>
            <consortium name="Ensembl"/>
        </authorList>
    </citation>
    <scope>IDENTIFICATION</scope>
</reference>
<proteinExistence type="predicted"/>
<keyword evidence="2" id="KW-0449">Lipoprotein</keyword>
<dbReference type="PROSITE" id="PS50001">
    <property type="entry name" value="SH2"/>
    <property type="match status" value="1"/>
</dbReference>
<feature type="region of interest" description="Disordered" evidence="5">
    <location>
        <begin position="1"/>
        <end position="26"/>
    </location>
</feature>
<dbReference type="SMART" id="SM00326">
    <property type="entry name" value="SH3"/>
    <property type="match status" value="2"/>
</dbReference>
<evidence type="ECO:0000256" key="4">
    <source>
        <dbReference type="PROSITE-ProRule" id="PRU00192"/>
    </source>
</evidence>
<protein>
    <submittedName>
        <fullName evidence="8">Uncharacterized protein</fullName>
    </submittedName>
</protein>
<dbReference type="PRINTS" id="PR00452">
    <property type="entry name" value="SH3DOMAIN"/>
</dbReference>
<dbReference type="GO" id="GO:0005737">
    <property type="term" value="C:cytoplasm"/>
    <property type="evidence" value="ECO:0007669"/>
    <property type="project" value="TreeGrafter"/>
</dbReference>
<dbReference type="Gene3D" id="2.30.30.40">
    <property type="entry name" value="SH3 Domains"/>
    <property type="match status" value="2"/>
</dbReference>
<dbReference type="PRINTS" id="PR01887">
    <property type="entry name" value="SPECTRNALPHA"/>
</dbReference>
<evidence type="ECO:0000256" key="2">
    <source>
        <dbReference type="ARBA" id="ARBA00023288"/>
    </source>
</evidence>
<dbReference type="AlphaFoldDB" id="A0A4W4EFZ6"/>
<dbReference type="GO" id="GO:0005886">
    <property type="term" value="C:plasma membrane"/>
    <property type="evidence" value="ECO:0007669"/>
    <property type="project" value="TreeGrafter"/>
</dbReference>
<dbReference type="CDD" id="cd11978">
    <property type="entry name" value="SH3_VAV3_2"/>
    <property type="match status" value="1"/>
</dbReference>
<dbReference type="GeneTree" id="ENSGT00940000155252"/>
<evidence type="ECO:0000259" key="6">
    <source>
        <dbReference type="PROSITE" id="PS50001"/>
    </source>
</evidence>
<dbReference type="InterPro" id="IPR035734">
    <property type="entry name" value="VAV3_SH3_2"/>
</dbReference>
<keyword evidence="9" id="KW-1185">Reference proteome</keyword>
<dbReference type="PANTHER" id="PTHR45818:SF1">
    <property type="entry name" value="GUANINE NUCLEOTIDE EXCHANGE FACTOR VAV3"/>
    <property type="match status" value="1"/>
</dbReference>
<evidence type="ECO:0000256" key="5">
    <source>
        <dbReference type="SAM" id="MobiDB-lite"/>
    </source>
</evidence>
<dbReference type="Gene3D" id="3.30.505.10">
    <property type="entry name" value="SH2 domain"/>
    <property type="match status" value="1"/>
</dbReference>
<dbReference type="Ensembl" id="ENSEEET00000011163.2">
    <property type="protein sequence ID" value="ENSEEEP00000011034.1"/>
    <property type="gene ID" value="ENSEEEG00000005587.2"/>
</dbReference>
<dbReference type="GO" id="GO:0005085">
    <property type="term" value="F:guanyl-nucleotide exchange factor activity"/>
    <property type="evidence" value="ECO:0007669"/>
    <property type="project" value="TreeGrafter"/>
</dbReference>
<dbReference type="SUPFAM" id="SSF55550">
    <property type="entry name" value="SH2 domain"/>
    <property type="match status" value="1"/>
</dbReference>
<reference evidence="8" key="4">
    <citation type="submission" date="2025-08" db="UniProtKB">
        <authorList>
            <consortium name="Ensembl"/>
        </authorList>
    </citation>
    <scope>IDENTIFICATION</scope>
</reference>
<dbReference type="InterPro" id="IPR036860">
    <property type="entry name" value="SH2_dom_sf"/>
</dbReference>
<dbReference type="FunFam" id="3.30.505.10:FF:000024">
    <property type="entry name" value="Vav guanine nucleotide exchange factor 2"/>
    <property type="match status" value="1"/>
</dbReference>
<dbReference type="PROSITE" id="PS50002">
    <property type="entry name" value="SH3"/>
    <property type="match status" value="2"/>
</dbReference>
<dbReference type="STRING" id="8005.ENSEEEP00000011034"/>
<keyword evidence="3" id="KW-0727">SH2 domain</keyword>
<dbReference type="Pfam" id="PF07653">
    <property type="entry name" value="SH3_2"/>
    <property type="match status" value="2"/>
</dbReference>
<evidence type="ECO:0000256" key="1">
    <source>
        <dbReference type="ARBA" id="ARBA00022443"/>
    </source>
</evidence>
<feature type="domain" description="SH3" evidence="7">
    <location>
        <begin position="210"/>
        <end position="270"/>
    </location>
</feature>
<dbReference type="GO" id="GO:0016477">
    <property type="term" value="P:cell migration"/>
    <property type="evidence" value="ECO:0007669"/>
    <property type="project" value="TreeGrafter"/>
</dbReference>
<name>A0A4W4EFZ6_ELEEL</name>
<dbReference type="Pfam" id="PF00017">
    <property type="entry name" value="SH2"/>
    <property type="match status" value="1"/>
</dbReference>
<gene>
    <name evidence="8" type="primary">VAV3</name>
</gene>